<dbReference type="GO" id="GO:0005886">
    <property type="term" value="C:plasma membrane"/>
    <property type="evidence" value="ECO:0007669"/>
    <property type="project" value="UniProtKB-SubCell"/>
</dbReference>
<feature type="transmembrane region" description="Helical" evidence="7">
    <location>
        <begin position="314"/>
        <end position="338"/>
    </location>
</feature>
<evidence type="ECO:0000256" key="4">
    <source>
        <dbReference type="ARBA" id="ARBA00022692"/>
    </source>
</evidence>
<dbReference type="Proteomes" id="UP000676194">
    <property type="component" value="Chromosome"/>
</dbReference>
<protein>
    <submittedName>
        <fullName evidence="9">Type II secretion system F family protein</fullName>
    </submittedName>
</protein>
<feature type="transmembrane region" description="Helical" evidence="7">
    <location>
        <begin position="159"/>
        <end position="177"/>
    </location>
</feature>
<feature type="domain" description="Type II secretion system protein GspF" evidence="8">
    <location>
        <begin position="212"/>
        <end position="329"/>
    </location>
</feature>
<evidence type="ECO:0000259" key="8">
    <source>
        <dbReference type="Pfam" id="PF00482"/>
    </source>
</evidence>
<keyword evidence="5 7" id="KW-1133">Transmembrane helix</keyword>
<feature type="transmembrane region" description="Helical" evidence="7">
    <location>
        <begin position="114"/>
        <end position="139"/>
    </location>
</feature>
<feature type="domain" description="Type II secretion system protein GspF" evidence="8">
    <location>
        <begin position="17"/>
        <end position="136"/>
    </location>
</feature>
<dbReference type="InterPro" id="IPR003004">
    <property type="entry name" value="GspF/PilC"/>
</dbReference>
<dbReference type="KEGG" id="tsph:KIH39_11530"/>
<dbReference type="RefSeq" id="WP_213499556.1">
    <property type="nucleotide sequence ID" value="NZ_CP074694.1"/>
</dbReference>
<evidence type="ECO:0000256" key="6">
    <source>
        <dbReference type="ARBA" id="ARBA00023136"/>
    </source>
</evidence>
<evidence type="ECO:0000256" key="5">
    <source>
        <dbReference type="ARBA" id="ARBA00022989"/>
    </source>
</evidence>
<keyword evidence="4 7" id="KW-0812">Transmembrane</keyword>
<keyword evidence="10" id="KW-1185">Reference proteome</keyword>
<evidence type="ECO:0000313" key="9">
    <source>
        <dbReference type="EMBL" id="QVL34504.1"/>
    </source>
</evidence>
<gene>
    <name evidence="9" type="ORF">KIH39_11530</name>
</gene>
<dbReference type="Gene3D" id="1.20.81.30">
    <property type="entry name" value="Type II secretion system (T2SS), domain F"/>
    <property type="match status" value="2"/>
</dbReference>
<dbReference type="PANTHER" id="PTHR30012">
    <property type="entry name" value="GENERAL SECRETION PATHWAY PROTEIN"/>
    <property type="match status" value="1"/>
</dbReference>
<evidence type="ECO:0000256" key="7">
    <source>
        <dbReference type="SAM" id="Phobius"/>
    </source>
</evidence>
<dbReference type="PANTHER" id="PTHR30012:SF0">
    <property type="entry name" value="TYPE II SECRETION SYSTEM PROTEIN F-RELATED"/>
    <property type="match status" value="1"/>
</dbReference>
<dbReference type="AlphaFoldDB" id="A0A8E6EV51"/>
<accession>A0A8E6EV51</accession>
<sequence>MKLFGNTISLGAIISLCRALRHGLAAGLDFPRVMEMQASKGALELRAICSDLAVQLRSGESFKDALQPYKDRFPPLFSELAVVGEETGNLPEMFGELEKYFTLRQTQGREFRSMIFMPVFQLFMAIFVISALIFILGFIASTSGGKPIAVLGLTGTGGAVTFLVLSLGSLFTIYFFFKATQKSYGFRGKVEAFLLRVPKLGACIRSFVMQRFCTALYLTTGSGMSVIKAMDLSLRASGNAVFINAFPGIRYSIKAGYDLQESLTMSRIFEPRFLEVLEVGETSGRLSESMKQQAAQYAEEGEFQLKALTKMGGFAVWALVAIIMIFMIMNLAGIYLGALNSVGG</sequence>
<dbReference type="Pfam" id="PF00482">
    <property type="entry name" value="T2SSF"/>
    <property type="match status" value="2"/>
</dbReference>
<evidence type="ECO:0000256" key="2">
    <source>
        <dbReference type="ARBA" id="ARBA00005745"/>
    </source>
</evidence>
<evidence type="ECO:0000256" key="3">
    <source>
        <dbReference type="ARBA" id="ARBA00022475"/>
    </source>
</evidence>
<keyword evidence="6 7" id="KW-0472">Membrane</keyword>
<comment type="subcellular location">
    <subcellularLocation>
        <location evidence="1">Cell membrane</location>
        <topology evidence="1">Multi-pass membrane protein</topology>
    </subcellularLocation>
</comment>
<dbReference type="EMBL" id="CP074694">
    <property type="protein sequence ID" value="QVL34504.1"/>
    <property type="molecule type" value="Genomic_DNA"/>
</dbReference>
<dbReference type="InterPro" id="IPR018076">
    <property type="entry name" value="T2SS_GspF_dom"/>
</dbReference>
<evidence type="ECO:0000256" key="1">
    <source>
        <dbReference type="ARBA" id="ARBA00004651"/>
    </source>
</evidence>
<comment type="similarity">
    <text evidence="2">Belongs to the GSP F family.</text>
</comment>
<reference evidence="9" key="1">
    <citation type="submission" date="2021-05" db="EMBL/GenBank/DDBJ databases">
        <title>Complete genome sequence of the cellulolytic planctomycete Telmatocola sphagniphila SP2T and characterization of the first cellulase from planctomycetes.</title>
        <authorList>
            <person name="Rakitin A.L."/>
            <person name="Beletsky A.V."/>
            <person name="Naumoff D.G."/>
            <person name="Kulichevskaya I.S."/>
            <person name="Mardanov A.V."/>
            <person name="Ravin N.V."/>
            <person name="Dedysh S.N."/>
        </authorList>
    </citation>
    <scope>NUCLEOTIDE SEQUENCE</scope>
    <source>
        <strain evidence="9">SP2T</strain>
    </source>
</reference>
<name>A0A8E6EV51_9BACT</name>
<keyword evidence="3" id="KW-1003">Cell membrane</keyword>
<proteinExistence type="inferred from homology"/>
<dbReference type="InterPro" id="IPR042094">
    <property type="entry name" value="T2SS_GspF_sf"/>
</dbReference>
<organism evidence="9 10">
    <name type="scientific">Telmatocola sphagniphila</name>
    <dbReference type="NCBI Taxonomy" id="1123043"/>
    <lineage>
        <taxon>Bacteria</taxon>
        <taxon>Pseudomonadati</taxon>
        <taxon>Planctomycetota</taxon>
        <taxon>Planctomycetia</taxon>
        <taxon>Gemmatales</taxon>
        <taxon>Gemmataceae</taxon>
    </lineage>
</organism>
<evidence type="ECO:0000313" key="10">
    <source>
        <dbReference type="Proteomes" id="UP000676194"/>
    </source>
</evidence>